<comment type="caution">
    <text evidence="1">The sequence shown here is derived from an EMBL/GenBank/DDBJ whole genome shotgun (WGS) entry which is preliminary data.</text>
</comment>
<name>A0A1V4ITW7_9CLOT</name>
<keyword evidence="2" id="KW-1185">Reference proteome</keyword>
<accession>A0A1V4ITW7</accession>
<reference evidence="1 2" key="1">
    <citation type="submission" date="2017-03" db="EMBL/GenBank/DDBJ databases">
        <title>Genome sequence of Clostridium chromiireducens DSM 23318.</title>
        <authorList>
            <person name="Poehlein A."/>
            <person name="Daniel R."/>
        </authorList>
    </citation>
    <scope>NUCLEOTIDE SEQUENCE [LARGE SCALE GENOMIC DNA]</scope>
    <source>
        <strain evidence="1 2">DSM 23318</strain>
    </source>
</reference>
<evidence type="ECO:0000313" key="1">
    <source>
        <dbReference type="EMBL" id="OPJ63359.1"/>
    </source>
</evidence>
<gene>
    <name evidence="1" type="ORF">CLCHR_16990</name>
</gene>
<sequence length="35" mass="4137">MKVFRIICFKKGSKIMKISLLPFLNLEKNISIRIN</sequence>
<dbReference type="EMBL" id="MZGT01000018">
    <property type="protein sequence ID" value="OPJ63359.1"/>
    <property type="molecule type" value="Genomic_DNA"/>
</dbReference>
<dbReference type="AlphaFoldDB" id="A0A1V4ITW7"/>
<organism evidence="1 2">
    <name type="scientific">Clostridium chromiireducens</name>
    <dbReference type="NCBI Taxonomy" id="225345"/>
    <lineage>
        <taxon>Bacteria</taxon>
        <taxon>Bacillati</taxon>
        <taxon>Bacillota</taxon>
        <taxon>Clostridia</taxon>
        <taxon>Eubacteriales</taxon>
        <taxon>Clostridiaceae</taxon>
        <taxon>Clostridium</taxon>
    </lineage>
</organism>
<dbReference type="Proteomes" id="UP000191056">
    <property type="component" value="Unassembled WGS sequence"/>
</dbReference>
<evidence type="ECO:0000313" key="2">
    <source>
        <dbReference type="Proteomes" id="UP000191056"/>
    </source>
</evidence>
<protein>
    <submittedName>
        <fullName evidence="1">Uncharacterized protein</fullName>
    </submittedName>
</protein>
<proteinExistence type="predicted"/>